<sequence length="63" mass="6821">MTILLLVALAAIIWLLMRIARHTADALDRQAALQVELAALNRRLSAIERRLASDAGEQDSPGG</sequence>
<dbReference type="RefSeq" id="WP_133734436.1">
    <property type="nucleotide sequence ID" value="NZ_SOAX01000001.1"/>
</dbReference>
<proteinExistence type="predicted"/>
<dbReference type="Proteomes" id="UP000295830">
    <property type="component" value="Unassembled WGS sequence"/>
</dbReference>
<name>A0A4R7K0Y4_9GAMM</name>
<gene>
    <name evidence="1" type="ORF">DES49_0103</name>
</gene>
<organism evidence="1 2">
    <name type="scientific">Halospina denitrificans</name>
    <dbReference type="NCBI Taxonomy" id="332522"/>
    <lineage>
        <taxon>Bacteria</taxon>
        <taxon>Pseudomonadati</taxon>
        <taxon>Pseudomonadota</taxon>
        <taxon>Gammaproteobacteria</taxon>
        <taxon>Halospina</taxon>
    </lineage>
</organism>
<evidence type="ECO:0000313" key="1">
    <source>
        <dbReference type="EMBL" id="TDT44004.1"/>
    </source>
</evidence>
<comment type="caution">
    <text evidence="1">The sequence shown here is derived from an EMBL/GenBank/DDBJ whole genome shotgun (WGS) entry which is preliminary data.</text>
</comment>
<dbReference type="EMBL" id="SOAX01000001">
    <property type="protein sequence ID" value="TDT44004.1"/>
    <property type="molecule type" value="Genomic_DNA"/>
</dbReference>
<protein>
    <recommendedName>
        <fullName evidence="3">Phage shock protein B</fullName>
    </recommendedName>
</protein>
<keyword evidence="2" id="KW-1185">Reference proteome</keyword>
<accession>A0A4R7K0Y4</accession>
<dbReference type="OrthoDB" id="7510573at2"/>
<dbReference type="AlphaFoldDB" id="A0A4R7K0Y4"/>
<evidence type="ECO:0000313" key="2">
    <source>
        <dbReference type="Proteomes" id="UP000295830"/>
    </source>
</evidence>
<evidence type="ECO:0008006" key="3">
    <source>
        <dbReference type="Google" id="ProtNLM"/>
    </source>
</evidence>
<reference evidence="1 2" key="1">
    <citation type="submission" date="2019-03" db="EMBL/GenBank/DDBJ databases">
        <title>Genomic Encyclopedia of Type Strains, Phase IV (KMG-IV): sequencing the most valuable type-strain genomes for metagenomic binning, comparative biology and taxonomic classification.</title>
        <authorList>
            <person name="Goeker M."/>
        </authorList>
    </citation>
    <scope>NUCLEOTIDE SEQUENCE [LARGE SCALE GENOMIC DNA]</scope>
    <source>
        <strain evidence="1 2">DSM 15505</strain>
    </source>
</reference>